<evidence type="ECO:0000256" key="8">
    <source>
        <dbReference type="ARBA" id="ARBA00023136"/>
    </source>
</evidence>
<comment type="similarity">
    <text evidence="2">Belongs to the ABC transporter superfamily.</text>
</comment>
<dbReference type="InterPro" id="IPR003439">
    <property type="entry name" value="ABC_transporter-like_ATP-bd"/>
</dbReference>
<dbReference type="InterPro" id="IPR017871">
    <property type="entry name" value="ABC_transporter-like_CS"/>
</dbReference>
<evidence type="ECO:0000259" key="9">
    <source>
        <dbReference type="PROSITE" id="PS50893"/>
    </source>
</evidence>
<keyword evidence="3" id="KW-0813">Transport</keyword>
<keyword evidence="4" id="KW-1003">Cell membrane</keyword>
<dbReference type="Gene3D" id="2.40.50.100">
    <property type="match status" value="1"/>
</dbReference>
<reference evidence="10 11" key="1">
    <citation type="submission" date="2020-02" db="EMBL/GenBank/DDBJ databases">
        <authorList>
            <person name="Li G."/>
        </authorList>
    </citation>
    <scope>NUCLEOTIDE SEQUENCE [LARGE SCALE GENOMIC DNA]</scope>
    <source>
        <strain evidence="10 11">DSM 102029</strain>
    </source>
</reference>
<dbReference type="InterPro" id="IPR015855">
    <property type="entry name" value="ABC_transpr_MalK-like"/>
</dbReference>
<evidence type="ECO:0000256" key="5">
    <source>
        <dbReference type="ARBA" id="ARBA00022741"/>
    </source>
</evidence>
<gene>
    <name evidence="10" type="ORF">G3A50_08110</name>
</gene>
<dbReference type="SUPFAM" id="SSF52540">
    <property type="entry name" value="P-loop containing nucleoside triphosphate hydrolases"/>
    <property type="match status" value="1"/>
</dbReference>
<evidence type="ECO:0000256" key="2">
    <source>
        <dbReference type="ARBA" id="ARBA00005417"/>
    </source>
</evidence>
<dbReference type="PROSITE" id="PS00211">
    <property type="entry name" value="ABC_TRANSPORTER_1"/>
    <property type="match status" value="1"/>
</dbReference>
<evidence type="ECO:0000313" key="10">
    <source>
        <dbReference type="EMBL" id="QIB33670.1"/>
    </source>
</evidence>
<dbReference type="AlphaFoldDB" id="A0A6P1YL27"/>
<dbReference type="SUPFAM" id="SSF50331">
    <property type="entry name" value="MOP-like"/>
    <property type="match status" value="1"/>
</dbReference>
<evidence type="ECO:0000256" key="7">
    <source>
        <dbReference type="ARBA" id="ARBA00022967"/>
    </source>
</evidence>
<dbReference type="Gene3D" id="2.40.50.140">
    <property type="entry name" value="Nucleic acid-binding proteins"/>
    <property type="match status" value="1"/>
</dbReference>
<dbReference type="RefSeq" id="WP_163074765.1">
    <property type="nucleotide sequence ID" value="NZ_CP048630.1"/>
</dbReference>
<accession>A0A6P1YL27</accession>
<dbReference type="EMBL" id="CP048630">
    <property type="protein sequence ID" value="QIB33670.1"/>
    <property type="molecule type" value="Genomic_DNA"/>
</dbReference>
<dbReference type="Gene3D" id="3.40.50.300">
    <property type="entry name" value="P-loop containing nucleotide triphosphate hydrolases"/>
    <property type="match status" value="1"/>
</dbReference>
<name>A0A6P1YL27_9HYPH</name>
<dbReference type="InterPro" id="IPR013611">
    <property type="entry name" value="Transp-assoc_OB_typ2"/>
</dbReference>
<dbReference type="PANTHER" id="PTHR43875:SF15">
    <property type="entry name" value="TREHALOSE IMPORT ATP-BINDING PROTEIN SUGC"/>
    <property type="match status" value="1"/>
</dbReference>
<dbReference type="PROSITE" id="PS50893">
    <property type="entry name" value="ABC_TRANSPORTER_2"/>
    <property type="match status" value="1"/>
</dbReference>
<dbReference type="FunFam" id="3.40.50.300:FF:000042">
    <property type="entry name" value="Maltose/maltodextrin ABC transporter, ATP-binding protein"/>
    <property type="match status" value="1"/>
</dbReference>
<dbReference type="GO" id="GO:0016887">
    <property type="term" value="F:ATP hydrolysis activity"/>
    <property type="evidence" value="ECO:0007669"/>
    <property type="project" value="InterPro"/>
</dbReference>
<dbReference type="Pfam" id="PF00005">
    <property type="entry name" value="ABC_tran"/>
    <property type="match status" value="1"/>
</dbReference>
<evidence type="ECO:0000256" key="1">
    <source>
        <dbReference type="ARBA" id="ARBA00004417"/>
    </source>
</evidence>
<evidence type="ECO:0000256" key="6">
    <source>
        <dbReference type="ARBA" id="ARBA00022840"/>
    </source>
</evidence>
<dbReference type="NCBIfam" id="NF008653">
    <property type="entry name" value="PRK11650.1"/>
    <property type="match status" value="1"/>
</dbReference>
<evidence type="ECO:0000256" key="4">
    <source>
        <dbReference type="ARBA" id="ARBA00022475"/>
    </source>
</evidence>
<comment type="subcellular location">
    <subcellularLocation>
        <location evidence="1">Cell inner membrane</location>
        <topology evidence="1">Peripheral membrane protein</topology>
    </subcellularLocation>
</comment>
<dbReference type="InterPro" id="IPR003593">
    <property type="entry name" value="AAA+_ATPase"/>
</dbReference>
<keyword evidence="7" id="KW-1278">Translocase</keyword>
<dbReference type="GO" id="GO:0055052">
    <property type="term" value="C:ATP-binding cassette (ABC) transporter complex, substrate-binding subunit-containing"/>
    <property type="evidence" value="ECO:0007669"/>
    <property type="project" value="TreeGrafter"/>
</dbReference>
<evidence type="ECO:0000313" key="11">
    <source>
        <dbReference type="Proteomes" id="UP000464751"/>
    </source>
</evidence>
<feature type="domain" description="ABC transporter" evidence="9">
    <location>
        <begin position="4"/>
        <end position="235"/>
    </location>
</feature>
<dbReference type="KEGG" id="apra:G3A50_08110"/>
<organism evidence="10 11">
    <name type="scientific">Ancylobacter pratisalsi</name>
    <dbReference type="NCBI Taxonomy" id="1745854"/>
    <lineage>
        <taxon>Bacteria</taxon>
        <taxon>Pseudomonadati</taxon>
        <taxon>Pseudomonadota</taxon>
        <taxon>Alphaproteobacteria</taxon>
        <taxon>Hyphomicrobiales</taxon>
        <taxon>Xanthobacteraceae</taxon>
        <taxon>Ancylobacter</taxon>
    </lineage>
</organism>
<keyword evidence="8" id="KW-0472">Membrane</keyword>
<dbReference type="InterPro" id="IPR012340">
    <property type="entry name" value="NA-bd_OB-fold"/>
</dbReference>
<evidence type="ECO:0000256" key="3">
    <source>
        <dbReference type="ARBA" id="ARBA00022448"/>
    </source>
</evidence>
<dbReference type="Pfam" id="PF08402">
    <property type="entry name" value="TOBE_2"/>
    <property type="match status" value="1"/>
</dbReference>
<proteinExistence type="inferred from homology"/>
<protein>
    <submittedName>
        <fullName evidence="10">ABC transporter ATP-binding protein</fullName>
    </submittedName>
</protein>
<dbReference type="GO" id="GO:0140359">
    <property type="term" value="F:ABC-type transporter activity"/>
    <property type="evidence" value="ECO:0007669"/>
    <property type="project" value="InterPro"/>
</dbReference>
<dbReference type="SMART" id="SM00382">
    <property type="entry name" value="AAA"/>
    <property type="match status" value="1"/>
</dbReference>
<dbReference type="InterPro" id="IPR008995">
    <property type="entry name" value="Mo/tungstate-bd_C_term_dom"/>
</dbReference>
<keyword evidence="6 10" id="KW-0067">ATP-binding</keyword>
<dbReference type="InterPro" id="IPR047641">
    <property type="entry name" value="ABC_transpr_MalK/UgpC-like"/>
</dbReference>
<dbReference type="GO" id="GO:0005524">
    <property type="term" value="F:ATP binding"/>
    <property type="evidence" value="ECO:0007669"/>
    <property type="project" value="UniProtKB-KW"/>
</dbReference>
<dbReference type="InterPro" id="IPR027417">
    <property type="entry name" value="P-loop_NTPase"/>
</dbReference>
<dbReference type="Proteomes" id="UP000464751">
    <property type="component" value="Chromosome"/>
</dbReference>
<dbReference type="PANTHER" id="PTHR43875">
    <property type="entry name" value="MALTODEXTRIN IMPORT ATP-BINDING PROTEIN MSMX"/>
    <property type="match status" value="1"/>
</dbReference>
<dbReference type="GO" id="GO:0008643">
    <property type="term" value="P:carbohydrate transport"/>
    <property type="evidence" value="ECO:0007669"/>
    <property type="project" value="InterPro"/>
</dbReference>
<keyword evidence="5" id="KW-0547">Nucleotide-binding</keyword>
<keyword evidence="11" id="KW-1185">Reference proteome</keyword>
<dbReference type="CDD" id="cd03301">
    <property type="entry name" value="ABC_MalK_N"/>
    <property type="match status" value="1"/>
</dbReference>
<sequence length="358" mass="39171">MAEVVLQGVSKTYQGRPTVHAVDLAVADKEFMVLVGPSGCGKSTTLRMVAGLEEITTGRLLIDGQDVTHAEPQKRDIAMVFQSYALYPHMSAYRNMAFGLLKASRLPKAEVDRRIREAAEILHITHLLERKPNVLSGGERQRVAIGRALVRQPKVFLFDEPLSNLDAKLRTHMRGELKRLHRELGLTVIYVTHDQIEAMTLGTRVAILSEGRLQQVGPPMELYMRPTNTFVATFLGSPEMSLLRCALRPNGSGSVVSHPCFSADVPERGEAREIFLGVRPEEITLSPSDAPSLTRGRVERTELIGSEALAEILVGPDRIVARTPVNSAPPVGTEVGVSFDMARARLFDAASGRALPGI</sequence>